<keyword evidence="2" id="KW-1185">Reference proteome</keyword>
<comment type="caution">
    <text evidence="1">The sequence shown here is derived from an EMBL/GenBank/DDBJ whole genome shotgun (WGS) entry which is preliminary data.</text>
</comment>
<sequence>MAHVIDFRSADALYQSFEELWGVIKSTIEIYRHENNNECYINDFLDECGIDIEAVLEQDIWLKGLHVTTSCTDCQTIREMGLLNLTESVTQETELKQFLQAHGIEIHLATKTVRCGDHIITLQAERGGDMEQEWIHHKLFKDFYINAFLFKENPLDYSNIRECPEFLSKLDERIKDELGIHLDLKKKWMRLSDCYILEIQFPSEQLHVENIQCFFRKYHADLSDREEQIERLKWIIKTMFYGIKYSGGSEITILLEDDYVVPPQDITIHNAQQ</sequence>
<reference evidence="1" key="1">
    <citation type="submission" date="2020-10" db="EMBL/GenBank/DDBJ databases">
        <title>Genomic Encyclopedia of Type Strains, Phase IV (KMG-IV): sequencing the most valuable type-strain genomes for metagenomic binning, comparative biology and taxonomic classification.</title>
        <authorList>
            <person name="Goeker M."/>
        </authorList>
    </citation>
    <scope>NUCLEOTIDE SEQUENCE</scope>
    <source>
        <strain evidence="1">DSM 13886</strain>
    </source>
</reference>
<evidence type="ECO:0000313" key="1">
    <source>
        <dbReference type="EMBL" id="MBE1554266.1"/>
    </source>
</evidence>
<proteinExistence type="predicted"/>
<evidence type="ECO:0000313" key="2">
    <source>
        <dbReference type="Proteomes" id="UP000658225"/>
    </source>
</evidence>
<dbReference type="RefSeq" id="WP_192598057.1">
    <property type="nucleotide sequence ID" value="NZ_JADBEL010000005.1"/>
</dbReference>
<dbReference type="AlphaFoldDB" id="A0A927R2S8"/>
<dbReference type="Proteomes" id="UP000658225">
    <property type="component" value="Unassembled WGS sequence"/>
</dbReference>
<accession>A0A927R2S8</accession>
<protein>
    <submittedName>
        <fullName evidence="1">Uncharacterized protein</fullName>
    </submittedName>
</protein>
<gene>
    <name evidence="1" type="ORF">H4683_001341</name>
</gene>
<organism evidence="1 2">
    <name type="scientific">Sporosarcina limicola</name>
    <dbReference type="NCBI Taxonomy" id="34101"/>
    <lineage>
        <taxon>Bacteria</taxon>
        <taxon>Bacillati</taxon>
        <taxon>Bacillota</taxon>
        <taxon>Bacilli</taxon>
        <taxon>Bacillales</taxon>
        <taxon>Caryophanaceae</taxon>
        <taxon>Sporosarcina</taxon>
    </lineage>
</organism>
<dbReference type="EMBL" id="JADBEL010000005">
    <property type="protein sequence ID" value="MBE1554266.1"/>
    <property type="molecule type" value="Genomic_DNA"/>
</dbReference>
<name>A0A927R2S8_9BACL</name>